<evidence type="ECO:0000256" key="4">
    <source>
        <dbReference type="SAM" id="MobiDB-lite"/>
    </source>
</evidence>
<dbReference type="GO" id="GO:0003700">
    <property type="term" value="F:DNA-binding transcription factor activity"/>
    <property type="evidence" value="ECO:0007669"/>
    <property type="project" value="TreeGrafter"/>
</dbReference>
<keyword evidence="1" id="KW-0805">Transcription regulation</keyword>
<evidence type="ECO:0000313" key="7">
    <source>
        <dbReference type="EMBL" id="CAB4652679.1"/>
    </source>
</evidence>
<keyword evidence="2" id="KW-0238">DNA-binding</keyword>
<organism evidence="6">
    <name type="scientific">freshwater metagenome</name>
    <dbReference type="NCBI Taxonomy" id="449393"/>
    <lineage>
        <taxon>unclassified sequences</taxon>
        <taxon>metagenomes</taxon>
        <taxon>ecological metagenomes</taxon>
    </lineage>
</organism>
<dbReference type="PANTHER" id="PTHR30055">
    <property type="entry name" value="HTH-TYPE TRANSCRIPTIONAL REGULATOR RUTR"/>
    <property type="match status" value="1"/>
</dbReference>
<keyword evidence="3" id="KW-0804">Transcription</keyword>
<evidence type="ECO:0000259" key="5">
    <source>
        <dbReference type="PROSITE" id="PS50977"/>
    </source>
</evidence>
<dbReference type="PANTHER" id="PTHR30055:SF234">
    <property type="entry name" value="HTH-TYPE TRANSCRIPTIONAL REGULATOR BETI"/>
    <property type="match status" value="1"/>
</dbReference>
<gene>
    <name evidence="6" type="ORF">UFOPK1684_00276</name>
    <name evidence="7" type="ORF">UFOPK2158_01299</name>
</gene>
<dbReference type="InterPro" id="IPR001647">
    <property type="entry name" value="HTH_TetR"/>
</dbReference>
<accession>A0A6J6DKR4</accession>
<proteinExistence type="predicted"/>
<dbReference type="PROSITE" id="PS50977">
    <property type="entry name" value="HTH_TETR_2"/>
    <property type="match status" value="1"/>
</dbReference>
<evidence type="ECO:0000256" key="1">
    <source>
        <dbReference type="ARBA" id="ARBA00023015"/>
    </source>
</evidence>
<sequence>MDTSHEVLNLRTTPTQQRSSERMQSLLDAAAVLIDEDGIDGVTTTAVAYRSRSSVGVLYRYFPNVDSLLKALAQRNMQRYMDRVQEGADRASLAPWAAWDNTFGSYVEMYRHEPGFRHLGFGDIIAERFLGDEPTNSTVIARIFAQMLSEEHTVPVTDSMVFHLDVAIAMGVAIVHRAFLYDSRGDERFIEEAREMVGAYLRAEIPLTAE</sequence>
<evidence type="ECO:0000256" key="2">
    <source>
        <dbReference type="ARBA" id="ARBA00023125"/>
    </source>
</evidence>
<feature type="region of interest" description="Disordered" evidence="4">
    <location>
        <begin position="1"/>
        <end position="21"/>
    </location>
</feature>
<reference evidence="6" key="1">
    <citation type="submission" date="2020-05" db="EMBL/GenBank/DDBJ databases">
        <authorList>
            <person name="Chiriac C."/>
            <person name="Salcher M."/>
            <person name="Ghai R."/>
            <person name="Kavagutti S V."/>
        </authorList>
    </citation>
    <scope>NUCLEOTIDE SEQUENCE</scope>
</reference>
<dbReference type="EMBL" id="CAEZTM010000007">
    <property type="protein sequence ID" value="CAB4563605.1"/>
    <property type="molecule type" value="Genomic_DNA"/>
</dbReference>
<feature type="domain" description="HTH tetR-type" evidence="5">
    <location>
        <begin position="20"/>
        <end position="80"/>
    </location>
</feature>
<dbReference type="InterPro" id="IPR050109">
    <property type="entry name" value="HTH-type_TetR-like_transc_reg"/>
</dbReference>
<name>A0A6J6DKR4_9ZZZZ</name>
<evidence type="ECO:0000256" key="3">
    <source>
        <dbReference type="ARBA" id="ARBA00023163"/>
    </source>
</evidence>
<dbReference type="AlphaFoldDB" id="A0A6J6DKR4"/>
<protein>
    <submittedName>
        <fullName evidence="6">Unannotated protein</fullName>
    </submittedName>
</protein>
<dbReference type="GO" id="GO:0000976">
    <property type="term" value="F:transcription cis-regulatory region binding"/>
    <property type="evidence" value="ECO:0007669"/>
    <property type="project" value="TreeGrafter"/>
</dbReference>
<dbReference type="EMBL" id="CAEZVY010000175">
    <property type="protein sequence ID" value="CAB4652679.1"/>
    <property type="molecule type" value="Genomic_DNA"/>
</dbReference>
<dbReference type="Pfam" id="PF17928">
    <property type="entry name" value="TetR_C_22"/>
    <property type="match status" value="1"/>
</dbReference>
<dbReference type="InterPro" id="IPR009057">
    <property type="entry name" value="Homeodomain-like_sf"/>
</dbReference>
<dbReference type="SUPFAM" id="SSF46689">
    <property type="entry name" value="Homeodomain-like"/>
    <property type="match status" value="1"/>
</dbReference>
<dbReference type="Gene3D" id="1.10.357.10">
    <property type="entry name" value="Tetracycline Repressor, domain 2"/>
    <property type="match status" value="1"/>
</dbReference>
<dbReference type="Pfam" id="PF00440">
    <property type="entry name" value="TetR_N"/>
    <property type="match status" value="1"/>
</dbReference>
<evidence type="ECO:0000313" key="6">
    <source>
        <dbReference type="EMBL" id="CAB4563605.1"/>
    </source>
</evidence>
<dbReference type="InterPro" id="IPR041674">
    <property type="entry name" value="TetR_C_22"/>
</dbReference>